<dbReference type="GO" id="GO:0005524">
    <property type="term" value="F:ATP binding"/>
    <property type="evidence" value="ECO:0007669"/>
    <property type="project" value="InterPro"/>
</dbReference>
<evidence type="ECO:0000313" key="4">
    <source>
        <dbReference type="Proteomes" id="UP000887229"/>
    </source>
</evidence>
<protein>
    <recommendedName>
        <fullName evidence="2">Protein kinase domain-containing protein</fullName>
    </recommendedName>
</protein>
<feature type="compositionally biased region" description="Acidic residues" evidence="1">
    <location>
        <begin position="539"/>
        <end position="567"/>
    </location>
</feature>
<dbReference type="PROSITE" id="PS50011">
    <property type="entry name" value="PROTEIN_KINASE_DOM"/>
    <property type="match status" value="1"/>
</dbReference>
<dbReference type="EMBL" id="MU251249">
    <property type="protein sequence ID" value="KAG9256116.1"/>
    <property type="molecule type" value="Genomic_DNA"/>
</dbReference>
<feature type="domain" description="Protein kinase" evidence="2">
    <location>
        <begin position="111"/>
        <end position="505"/>
    </location>
</feature>
<evidence type="ECO:0000256" key="1">
    <source>
        <dbReference type="SAM" id="MobiDB-lite"/>
    </source>
</evidence>
<feature type="region of interest" description="Disordered" evidence="1">
    <location>
        <begin position="533"/>
        <end position="673"/>
    </location>
</feature>
<dbReference type="SUPFAM" id="SSF56112">
    <property type="entry name" value="Protein kinase-like (PK-like)"/>
    <property type="match status" value="1"/>
</dbReference>
<feature type="compositionally biased region" description="Basic and acidic residues" evidence="1">
    <location>
        <begin position="584"/>
        <end position="600"/>
    </location>
</feature>
<proteinExistence type="predicted"/>
<keyword evidence="4" id="KW-1185">Reference proteome</keyword>
<organism evidence="3 4">
    <name type="scientific">Emericellopsis atlantica</name>
    <dbReference type="NCBI Taxonomy" id="2614577"/>
    <lineage>
        <taxon>Eukaryota</taxon>
        <taxon>Fungi</taxon>
        <taxon>Dikarya</taxon>
        <taxon>Ascomycota</taxon>
        <taxon>Pezizomycotina</taxon>
        <taxon>Sordariomycetes</taxon>
        <taxon>Hypocreomycetidae</taxon>
        <taxon>Hypocreales</taxon>
        <taxon>Bionectriaceae</taxon>
        <taxon>Emericellopsis</taxon>
    </lineage>
</organism>
<name>A0A9P7ZQR8_9HYPO</name>
<accession>A0A9P7ZQR8</accession>
<sequence length="673" mass="76086">MRIRNRHTLFSAMVRGDTTVTLWNRSSRDTLGEMLDMPPSFFNRIKYVWDYCSFQRGIYPADTSGQARHRLGPKINNILATVVEPFTSNVPEHKLVRNTGLHLFNFFGFRLRWVKALARGGNGAATLWQALYEDGTKEYFVFKILTAGGSPAHLAKKVQLERDWHDKYARAECIVQHYIPYLVADRHAVINPSGEKLFPGEVVEFDQLGALPLEFMTRGSLKGILAKAAELRVTWPNAALWQLFKDLAMGVSEVALHRRCLGTWKLTLAEMYREELLRPPTQGWLWSCLKDLKPANDVHLDLEENNILATDTTDSEGKPSLRFKLHDFGGWSYEMDEEYDCMLAPGYMSMRRPLKPGRHLPEQIVREWDEQPYPEADVFPARYAGADLNDRVSVDSGSKTRVAGRYGFWSNTFIIAKMLEVAITGYVHTHPFAPKVPLDLWSQDELKQAGCPNVALMHWPTYGWRLAEPVYAGVCPNLRWLVIACLAEDPRNRPSPADLLPKVALYERQGAMKMDLEAEAFWERIKKPIGCSGSYYGDTDPDSSSDDDDSGEEDSPNEDDPNDEGDTQDAKEEGGTELTLKPSNRGDEHDGKHEDEDITMKDASSVRGTKRKNTSAMDTDTASAEDGAQHGHHHKRARIDLEPQKGAQDAAARRPLVRFRPRLPQQDVSSEIA</sequence>
<dbReference type="Proteomes" id="UP000887229">
    <property type="component" value="Unassembled WGS sequence"/>
</dbReference>
<evidence type="ECO:0000313" key="3">
    <source>
        <dbReference type="EMBL" id="KAG9256116.1"/>
    </source>
</evidence>
<dbReference type="GeneID" id="70295753"/>
<reference evidence="3" key="1">
    <citation type="journal article" date="2021" name="IMA Fungus">
        <title>Genomic characterization of three marine fungi, including Emericellopsis atlantica sp. nov. with signatures of a generalist lifestyle and marine biomass degradation.</title>
        <authorList>
            <person name="Hagestad O.C."/>
            <person name="Hou L."/>
            <person name="Andersen J.H."/>
            <person name="Hansen E.H."/>
            <person name="Altermark B."/>
            <person name="Li C."/>
            <person name="Kuhnert E."/>
            <person name="Cox R.J."/>
            <person name="Crous P.W."/>
            <person name="Spatafora J.W."/>
            <person name="Lail K."/>
            <person name="Amirebrahimi M."/>
            <person name="Lipzen A."/>
            <person name="Pangilinan J."/>
            <person name="Andreopoulos W."/>
            <person name="Hayes R.D."/>
            <person name="Ng V."/>
            <person name="Grigoriev I.V."/>
            <person name="Jackson S.A."/>
            <person name="Sutton T.D.S."/>
            <person name="Dobson A.D.W."/>
            <person name="Rama T."/>
        </authorList>
    </citation>
    <scope>NUCLEOTIDE SEQUENCE</scope>
    <source>
        <strain evidence="3">TS7</strain>
    </source>
</reference>
<dbReference type="InterPro" id="IPR000719">
    <property type="entry name" value="Prot_kinase_dom"/>
</dbReference>
<dbReference type="OrthoDB" id="4062651at2759"/>
<dbReference type="Gene3D" id="1.10.510.10">
    <property type="entry name" value="Transferase(Phosphotransferase) domain 1"/>
    <property type="match status" value="1"/>
</dbReference>
<comment type="caution">
    <text evidence="3">The sequence shown here is derived from an EMBL/GenBank/DDBJ whole genome shotgun (WGS) entry which is preliminary data.</text>
</comment>
<evidence type="ECO:0000259" key="2">
    <source>
        <dbReference type="PROSITE" id="PS50011"/>
    </source>
</evidence>
<dbReference type="RefSeq" id="XP_046120040.1">
    <property type="nucleotide sequence ID" value="XM_046264850.1"/>
</dbReference>
<dbReference type="AlphaFoldDB" id="A0A9P7ZQR8"/>
<dbReference type="GO" id="GO:0004672">
    <property type="term" value="F:protein kinase activity"/>
    <property type="evidence" value="ECO:0007669"/>
    <property type="project" value="InterPro"/>
</dbReference>
<gene>
    <name evidence="3" type="ORF">F5Z01DRAFT_672754</name>
</gene>
<dbReference type="InterPro" id="IPR011009">
    <property type="entry name" value="Kinase-like_dom_sf"/>
</dbReference>